<sequence>MTWNHHSVGEALPNGASRRSSSASERSTQTSLANGPASSQTSNHNSEDEQDESDEEGSDEEGSESGPESPRVPAYTVQELVAITLDFYQFLTTLHFKPEDLKVAPPEGWPSLTPELLSGLEKSDKVIEFMRHVPYFKQRDWPVGFHYKSQLCDIPEYTEKDIEEEISWGEDYDFDWEDAEPDQKHYIRLADGMESGAHLLWLNVKDGMIVDYELKGDSEDPVDIQVYFDRLKDQYQRLVLVPGPPGIITDDWEEIGEVKDDEVITEEQFLAQDEDISRYENVPFVRKLYRSFGWPDAFRREDCWAEVERLQGVMEEMEEDIWEGSPLCTRRM</sequence>
<dbReference type="Proteomes" id="UP001152130">
    <property type="component" value="Unassembled WGS sequence"/>
</dbReference>
<protein>
    <submittedName>
        <fullName evidence="2">Uncharacterized protein</fullName>
    </submittedName>
</protein>
<accession>A0A9W8PMX2</accession>
<feature type="compositionally biased region" description="Acidic residues" evidence="1">
    <location>
        <begin position="48"/>
        <end position="63"/>
    </location>
</feature>
<keyword evidence="3" id="KW-1185">Reference proteome</keyword>
<evidence type="ECO:0000256" key="1">
    <source>
        <dbReference type="SAM" id="MobiDB-lite"/>
    </source>
</evidence>
<feature type="compositionally biased region" description="Low complexity" evidence="1">
    <location>
        <begin position="16"/>
        <end position="27"/>
    </location>
</feature>
<reference evidence="2" key="1">
    <citation type="submission" date="2022-10" db="EMBL/GenBank/DDBJ databases">
        <title>Fusarium specimens isolated from Avocado Roots.</title>
        <authorList>
            <person name="Stajich J."/>
            <person name="Roper C."/>
            <person name="Heimlech-Rivalta G."/>
        </authorList>
    </citation>
    <scope>NUCLEOTIDE SEQUENCE</scope>
    <source>
        <strain evidence="2">CF00143</strain>
    </source>
</reference>
<gene>
    <name evidence="2" type="ORF">NW766_007846</name>
</gene>
<feature type="compositionally biased region" description="Polar residues" evidence="1">
    <location>
        <begin position="28"/>
        <end position="44"/>
    </location>
</feature>
<dbReference type="EMBL" id="JAPDHF010000011">
    <property type="protein sequence ID" value="KAJ4011208.1"/>
    <property type="molecule type" value="Genomic_DNA"/>
</dbReference>
<dbReference type="AlphaFoldDB" id="A0A9W8PMX2"/>
<proteinExistence type="predicted"/>
<organism evidence="2 3">
    <name type="scientific">Fusarium irregulare</name>
    <dbReference type="NCBI Taxonomy" id="2494466"/>
    <lineage>
        <taxon>Eukaryota</taxon>
        <taxon>Fungi</taxon>
        <taxon>Dikarya</taxon>
        <taxon>Ascomycota</taxon>
        <taxon>Pezizomycotina</taxon>
        <taxon>Sordariomycetes</taxon>
        <taxon>Hypocreomycetidae</taxon>
        <taxon>Hypocreales</taxon>
        <taxon>Nectriaceae</taxon>
        <taxon>Fusarium</taxon>
        <taxon>Fusarium incarnatum-equiseti species complex</taxon>
    </lineage>
</organism>
<evidence type="ECO:0000313" key="3">
    <source>
        <dbReference type="Proteomes" id="UP001152130"/>
    </source>
</evidence>
<comment type="caution">
    <text evidence="2">The sequence shown here is derived from an EMBL/GenBank/DDBJ whole genome shotgun (WGS) entry which is preliminary data.</text>
</comment>
<evidence type="ECO:0000313" key="2">
    <source>
        <dbReference type="EMBL" id="KAJ4011208.1"/>
    </source>
</evidence>
<feature type="region of interest" description="Disordered" evidence="1">
    <location>
        <begin position="1"/>
        <end position="72"/>
    </location>
</feature>
<name>A0A9W8PMX2_9HYPO</name>